<dbReference type="AlphaFoldDB" id="A0A7H0LQ75"/>
<reference evidence="1 2" key="1">
    <citation type="submission" date="2020-09" db="EMBL/GenBank/DDBJ databases">
        <title>Sphingomonas sp., a new species isolated from pork steak.</title>
        <authorList>
            <person name="Heidler von Heilborn D."/>
        </authorList>
    </citation>
    <scope>NUCLEOTIDE SEQUENCE [LARGE SCALE GENOMIC DNA]</scope>
    <source>
        <strain evidence="2">S8-3T</strain>
    </source>
</reference>
<keyword evidence="2" id="KW-1185">Reference proteome</keyword>
<proteinExistence type="predicted"/>
<name>A0A7H0LQ75_9SPHN</name>
<accession>A0A7H0LQ75</accession>
<evidence type="ECO:0000313" key="2">
    <source>
        <dbReference type="Proteomes" id="UP000516148"/>
    </source>
</evidence>
<dbReference type="EMBL" id="CP061038">
    <property type="protein sequence ID" value="QNQ11828.1"/>
    <property type="molecule type" value="Genomic_DNA"/>
</dbReference>
<sequence>MAAPPPTDKDQGSRGVLVAQLTIRQRIIIRVPRPPVGPPPVADIVIPDSPRRMAEKNGPKCIPVQSLAGSAEARKDSVDLMMADGSRMRAKLDNDCPALDFYAGFYIKKTPDGMICADRDIIRSRSGRACPISSFKRLQSKRGRD</sequence>
<dbReference type="Proteomes" id="UP000516148">
    <property type="component" value="Chromosome"/>
</dbReference>
<evidence type="ECO:0000313" key="1">
    <source>
        <dbReference type="EMBL" id="QNQ11828.1"/>
    </source>
</evidence>
<organism evidence="1 2">
    <name type="scientific">Sphingomonas alpina</name>
    <dbReference type="NCBI Taxonomy" id="653931"/>
    <lineage>
        <taxon>Bacteria</taxon>
        <taxon>Pseudomonadati</taxon>
        <taxon>Pseudomonadota</taxon>
        <taxon>Alphaproteobacteria</taxon>
        <taxon>Sphingomonadales</taxon>
        <taxon>Sphingomonadaceae</taxon>
        <taxon>Sphingomonas</taxon>
    </lineage>
</organism>
<dbReference type="KEGG" id="spap:H3Z74_02615"/>
<gene>
    <name evidence="1" type="ORF">H3Z74_02615</name>
</gene>
<protein>
    <submittedName>
        <fullName evidence="1">Uncharacterized protein</fullName>
    </submittedName>
</protein>